<dbReference type="Gene3D" id="6.10.140.1740">
    <property type="match status" value="1"/>
</dbReference>
<comment type="subunit">
    <text evidence="13">Component of an histone acetyltransferase complex. Interacts with H3K4me3 and to a lesser extent with H3K4me2.</text>
</comment>
<dbReference type="InterPro" id="IPR011011">
    <property type="entry name" value="Znf_FYVE_PHD"/>
</dbReference>
<keyword evidence="3" id="KW-0341">Growth regulation</keyword>
<feature type="binding site" evidence="11">
    <location>
        <position position="487"/>
    </location>
    <ligand>
        <name>Zn(2+)</name>
        <dbReference type="ChEBI" id="CHEBI:29105"/>
        <label>1</label>
    </ligand>
</feature>
<feature type="binding site" evidence="11">
    <location>
        <position position="503"/>
    </location>
    <ligand>
        <name>Zn(2+)</name>
        <dbReference type="ChEBI" id="CHEBI:29105"/>
        <label>2</label>
    </ligand>
</feature>
<feature type="compositionally biased region" description="Low complexity" evidence="14">
    <location>
        <begin position="309"/>
        <end position="329"/>
    </location>
</feature>
<protein>
    <recommendedName>
        <fullName evidence="13">Inhibitor of growth protein</fullName>
    </recommendedName>
</protein>
<dbReference type="OrthoDB" id="5411773at2759"/>
<dbReference type="GO" id="GO:0006325">
    <property type="term" value="P:chromatin organization"/>
    <property type="evidence" value="ECO:0007669"/>
    <property type="project" value="UniProtKB-KW"/>
</dbReference>
<evidence type="ECO:0000256" key="13">
    <source>
        <dbReference type="RuleBase" id="RU361213"/>
    </source>
</evidence>
<evidence type="ECO:0000313" key="17">
    <source>
        <dbReference type="Proteomes" id="UP000580250"/>
    </source>
</evidence>
<evidence type="ECO:0000256" key="7">
    <source>
        <dbReference type="ARBA" id="ARBA00022853"/>
    </source>
</evidence>
<feature type="compositionally biased region" description="Low complexity" evidence="14">
    <location>
        <begin position="356"/>
        <end position="381"/>
    </location>
</feature>
<feature type="binding site" evidence="11">
    <location>
        <position position="485"/>
    </location>
    <ligand>
        <name>Zn(2+)</name>
        <dbReference type="ChEBI" id="CHEBI:29105"/>
        <label>1</label>
    </ligand>
</feature>
<dbReference type="InterPro" id="IPR013083">
    <property type="entry name" value="Znf_RING/FYVE/PHD"/>
</dbReference>
<dbReference type="Proteomes" id="UP000580250">
    <property type="component" value="Unassembled WGS sequence"/>
</dbReference>
<feature type="compositionally biased region" description="Basic residues" evidence="14">
    <location>
        <begin position="397"/>
        <end position="406"/>
    </location>
</feature>
<dbReference type="PANTHER" id="PTHR10333:SF103">
    <property type="entry name" value="INHIBITOR OF GROWTH PROTEIN 3"/>
    <property type="match status" value="1"/>
</dbReference>
<feature type="compositionally biased region" description="Low complexity" evidence="14">
    <location>
        <begin position="233"/>
        <end position="245"/>
    </location>
</feature>
<dbReference type="SMART" id="SM01408">
    <property type="entry name" value="ING"/>
    <property type="match status" value="1"/>
</dbReference>
<dbReference type="InterPro" id="IPR001965">
    <property type="entry name" value="Znf_PHD"/>
</dbReference>
<comment type="subcellular location">
    <subcellularLocation>
        <location evidence="1 13">Nucleus</location>
    </subcellularLocation>
</comment>
<feature type="binding site" evidence="11">
    <location>
        <position position="498"/>
    </location>
    <ligand>
        <name>Zn(2+)</name>
        <dbReference type="ChEBI" id="CHEBI:29105"/>
        <label>2</label>
    </ligand>
</feature>
<evidence type="ECO:0000256" key="14">
    <source>
        <dbReference type="SAM" id="MobiDB-lite"/>
    </source>
</evidence>
<feature type="binding site" evidence="11">
    <location>
        <position position="528"/>
    </location>
    <ligand>
        <name>Zn(2+)</name>
        <dbReference type="ChEBI" id="CHEBI:29105"/>
        <label>2</label>
    </ligand>
</feature>
<feature type="region of interest" description="Disordered" evidence="14">
    <location>
        <begin position="299"/>
        <end position="333"/>
    </location>
</feature>
<organism evidence="16 17">
    <name type="scientific">Meloidogyne enterolobii</name>
    <name type="common">Root-knot nematode worm</name>
    <name type="synonym">Meloidogyne mayaguensis</name>
    <dbReference type="NCBI Taxonomy" id="390850"/>
    <lineage>
        <taxon>Eukaryota</taxon>
        <taxon>Metazoa</taxon>
        <taxon>Ecdysozoa</taxon>
        <taxon>Nematoda</taxon>
        <taxon>Chromadorea</taxon>
        <taxon>Rhabditida</taxon>
        <taxon>Tylenchina</taxon>
        <taxon>Tylenchomorpha</taxon>
        <taxon>Tylenchoidea</taxon>
        <taxon>Meloidogynidae</taxon>
        <taxon>Meloidogyninae</taxon>
        <taxon>Meloidogyne</taxon>
    </lineage>
</organism>
<reference evidence="16 17" key="1">
    <citation type="submission" date="2020-08" db="EMBL/GenBank/DDBJ databases">
        <authorList>
            <person name="Koutsovoulos G."/>
            <person name="Danchin GJ E."/>
        </authorList>
    </citation>
    <scope>NUCLEOTIDE SEQUENCE [LARGE SCALE GENOMIC DNA]</scope>
</reference>
<keyword evidence="10 13" id="KW-0539">Nucleus</keyword>
<evidence type="ECO:0000256" key="12">
    <source>
        <dbReference type="PROSITE-ProRule" id="PRU00146"/>
    </source>
</evidence>
<evidence type="ECO:0000256" key="9">
    <source>
        <dbReference type="ARBA" id="ARBA00023163"/>
    </source>
</evidence>
<evidence type="ECO:0000256" key="5">
    <source>
        <dbReference type="ARBA" id="ARBA00022771"/>
    </source>
</evidence>
<feature type="region of interest" description="Disordered" evidence="14">
    <location>
        <begin position="221"/>
        <end position="273"/>
    </location>
</feature>
<feature type="region of interest" description="Disordered" evidence="14">
    <location>
        <begin position="354"/>
        <end position="480"/>
    </location>
</feature>
<evidence type="ECO:0000256" key="3">
    <source>
        <dbReference type="ARBA" id="ARBA00022604"/>
    </source>
</evidence>
<proteinExistence type="inferred from homology"/>
<keyword evidence="4 11" id="KW-0479">Metal-binding</keyword>
<dbReference type="CDD" id="cd15505">
    <property type="entry name" value="PHD_ING"/>
    <property type="match status" value="1"/>
</dbReference>
<keyword evidence="6 11" id="KW-0862">Zinc</keyword>
<comment type="caution">
    <text evidence="16">The sequence shown here is derived from an EMBL/GenBank/DDBJ whole genome shotgun (WGS) entry which is preliminary data.</text>
</comment>
<evidence type="ECO:0000259" key="15">
    <source>
        <dbReference type="PROSITE" id="PS50016"/>
    </source>
</evidence>
<dbReference type="GO" id="GO:0008270">
    <property type="term" value="F:zinc ion binding"/>
    <property type="evidence" value="ECO:0007669"/>
    <property type="project" value="UniProtKB-KW"/>
</dbReference>
<feature type="domain" description="PHD-type" evidence="15">
    <location>
        <begin position="482"/>
        <end position="531"/>
    </location>
</feature>
<name>A0A6V7VP53_MELEN</name>
<dbReference type="InterPro" id="IPR019786">
    <property type="entry name" value="Zinc_finger_PHD-type_CS"/>
</dbReference>
<comment type="function">
    <text evidence="13">Component of an histone acetyltransferase complex.</text>
</comment>
<keyword evidence="5 12" id="KW-0863">Zinc-finger</keyword>
<dbReference type="EMBL" id="CAJEWN010000273">
    <property type="protein sequence ID" value="CAD2176304.1"/>
    <property type="molecule type" value="Genomic_DNA"/>
</dbReference>
<dbReference type="GO" id="GO:0005634">
    <property type="term" value="C:nucleus"/>
    <property type="evidence" value="ECO:0007669"/>
    <property type="project" value="UniProtKB-SubCell"/>
</dbReference>
<evidence type="ECO:0000256" key="2">
    <source>
        <dbReference type="ARBA" id="ARBA00010210"/>
    </source>
</evidence>
<dbReference type="PROSITE" id="PS50016">
    <property type="entry name" value="ZF_PHD_2"/>
    <property type="match status" value="1"/>
</dbReference>
<dbReference type="AlphaFoldDB" id="A0A6V7VP53"/>
<evidence type="ECO:0000313" key="16">
    <source>
        <dbReference type="EMBL" id="CAD2176304.1"/>
    </source>
</evidence>
<keyword evidence="9" id="KW-0804">Transcription</keyword>
<evidence type="ECO:0000256" key="6">
    <source>
        <dbReference type="ARBA" id="ARBA00022833"/>
    </source>
</evidence>
<feature type="binding site" evidence="11">
    <location>
        <position position="509"/>
    </location>
    <ligand>
        <name>Zn(2+)</name>
        <dbReference type="ChEBI" id="CHEBI:29105"/>
        <label>1</label>
    </ligand>
</feature>
<evidence type="ECO:0000256" key="11">
    <source>
        <dbReference type="PIRSR" id="PIRSR628651-51"/>
    </source>
</evidence>
<gene>
    <name evidence="16" type="ORF">MENT_LOCUS28102</name>
</gene>
<accession>A0A6V7VP53</accession>
<feature type="compositionally biased region" description="Acidic residues" evidence="14">
    <location>
        <begin position="448"/>
        <end position="480"/>
    </location>
</feature>
<feature type="binding site" evidence="11">
    <location>
        <position position="512"/>
    </location>
    <ligand>
        <name>Zn(2+)</name>
        <dbReference type="ChEBI" id="CHEBI:29105"/>
        <label>1</label>
    </ligand>
</feature>
<evidence type="ECO:0000256" key="1">
    <source>
        <dbReference type="ARBA" id="ARBA00004123"/>
    </source>
</evidence>
<dbReference type="InterPro" id="IPR019787">
    <property type="entry name" value="Znf_PHD-finger"/>
</dbReference>
<evidence type="ECO:0000256" key="8">
    <source>
        <dbReference type="ARBA" id="ARBA00023015"/>
    </source>
</evidence>
<comment type="domain">
    <text evidence="13">The PHD-type zinc finger mediates the binding to H3K4me3.</text>
</comment>
<evidence type="ECO:0000256" key="10">
    <source>
        <dbReference type="ARBA" id="ARBA00023242"/>
    </source>
</evidence>
<sequence>MHYLEDLVELLGFLPAEMKKKCAELRELDFQYQAKMEKLGVDSEQLIEAYPTLTATESEKKNKELEQRYNEAQIIADSKVHITEYLQSVLEKYNEKVVKDLTDFKTELEIENPGEVELIEKAFIQSITNPQQPPTASNIINSTTTTSSNLIFFDEDSSLSCDTVHNLQIEGQQQSTNSPNTHLNGNDIIDVTPKNVNIQRIKQQTTTTTAYEDFKIPANFRRPSQSVDSRPSTTTTTTTTVNTATIPGRLQDDDIFDNEVSTSSPPIKKHKTSVPNLRQLGASTSNTEATTTITTTNIAVSKRSRECSPRSSISSISPRSTSPSTSTTILPHALSKFQFPPSRLASMERWNAAFKQSTSSQPDQTTTSTTSTTSHQTRQQSIGLLRMPSFAGTQPSRHGRQRKLTKRVVQMLNESMPKPPEHGPALIRQQQEKIRRRQRRGGGGKDDNVEEEGGGGEVADEDEGDESFDEADEEGEEETDDRAWCYCKQGSAGNMVACDSKNCPYEWFHYECVGITQPPKGRWYCPTCSMKLSSAMRSRSASSEQQRDNK</sequence>
<dbReference type="PROSITE" id="PS01359">
    <property type="entry name" value="ZF_PHD_1"/>
    <property type="match status" value="1"/>
</dbReference>
<comment type="similarity">
    <text evidence="2 13">Belongs to the ING family.</text>
</comment>
<dbReference type="SMART" id="SM00249">
    <property type="entry name" value="PHD"/>
    <property type="match status" value="1"/>
</dbReference>
<keyword evidence="8" id="KW-0805">Transcription regulation</keyword>
<feature type="compositionally biased region" description="Polar residues" evidence="14">
    <location>
        <begin position="222"/>
        <end position="232"/>
    </location>
</feature>
<dbReference type="InterPro" id="IPR028651">
    <property type="entry name" value="ING_fam"/>
</dbReference>
<keyword evidence="7 13" id="KW-0156">Chromatin regulator</keyword>
<dbReference type="Pfam" id="PF12998">
    <property type="entry name" value="ING"/>
    <property type="match status" value="1"/>
</dbReference>
<feature type="binding site" evidence="11">
    <location>
        <position position="525"/>
    </location>
    <ligand>
        <name>Zn(2+)</name>
        <dbReference type="ChEBI" id="CHEBI:29105"/>
        <label>2</label>
    </ligand>
</feature>
<dbReference type="Gene3D" id="3.30.40.10">
    <property type="entry name" value="Zinc/RING finger domain, C3HC4 (zinc finger)"/>
    <property type="match status" value="1"/>
</dbReference>
<dbReference type="PANTHER" id="PTHR10333">
    <property type="entry name" value="INHIBITOR OF GROWTH PROTEIN"/>
    <property type="match status" value="1"/>
</dbReference>
<dbReference type="SUPFAM" id="SSF57903">
    <property type="entry name" value="FYVE/PHD zinc finger"/>
    <property type="match status" value="1"/>
</dbReference>
<evidence type="ECO:0000256" key="4">
    <source>
        <dbReference type="ARBA" id="ARBA00022723"/>
    </source>
</evidence>
<dbReference type="InterPro" id="IPR024610">
    <property type="entry name" value="ING_N_histone-binding"/>
</dbReference>
<dbReference type="GO" id="GO:0035267">
    <property type="term" value="C:NuA4 histone acetyltransferase complex"/>
    <property type="evidence" value="ECO:0007669"/>
    <property type="project" value="TreeGrafter"/>
</dbReference>